<protein>
    <submittedName>
        <fullName evidence="2">Uncharacterized protein</fullName>
    </submittedName>
</protein>
<evidence type="ECO:0000256" key="1">
    <source>
        <dbReference type="SAM" id="Phobius"/>
    </source>
</evidence>
<keyword evidence="1" id="KW-0812">Transmembrane</keyword>
<feature type="transmembrane region" description="Helical" evidence="1">
    <location>
        <begin position="12"/>
        <end position="32"/>
    </location>
</feature>
<dbReference type="RefSeq" id="WP_103661071.1">
    <property type="nucleotide sequence ID" value="NZ_ML136875.1"/>
</dbReference>
<gene>
    <name evidence="2" type="ORF">EJK17_03245</name>
</gene>
<organism evidence="2 3">
    <name type="scientific">Lactobacillus xujianguonis</name>
    <dbReference type="NCBI Taxonomy" id="2495899"/>
    <lineage>
        <taxon>Bacteria</taxon>
        <taxon>Bacillati</taxon>
        <taxon>Bacillota</taxon>
        <taxon>Bacilli</taxon>
        <taxon>Lactobacillales</taxon>
        <taxon>Lactobacillaceae</taxon>
        <taxon>Lactobacillus</taxon>
    </lineage>
</organism>
<name>A0A437SWC7_9LACO</name>
<keyword evidence="3" id="KW-1185">Reference proteome</keyword>
<keyword evidence="1" id="KW-1133">Transmembrane helix</keyword>
<evidence type="ECO:0000313" key="3">
    <source>
        <dbReference type="Proteomes" id="UP000288291"/>
    </source>
</evidence>
<accession>A0A437SWC7</accession>
<reference evidence="2 3" key="1">
    <citation type="submission" date="2018-12" db="EMBL/GenBank/DDBJ databases">
        <authorList>
            <person name="Meng J."/>
        </authorList>
    </citation>
    <scope>NUCLEOTIDE SEQUENCE [LARGE SCALE GENOMIC DNA]</scope>
    <source>
        <strain evidence="2 3">HT111-2</strain>
    </source>
</reference>
<sequence>MKQQKKERESNLKIWAMTAATLFGVLGIFALARIPKNNELNDIKAEIQTVNKEIAAAKTNQMKNSAYQQKFDVVKAEKDARDRFLKVVPEIYTERKLSNQAKEFARWEKFLPGKQGKSFIKDYGDSYGYLKNKSTAVYFGNLTNVNHTKITVVDVTVSQNKKDVTYAWQFDYDLKLQKINSFKEIAINNQ</sequence>
<proteinExistence type="predicted"/>
<dbReference type="AlphaFoldDB" id="A0A437SWC7"/>
<evidence type="ECO:0000313" key="2">
    <source>
        <dbReference type="EMBL" id="RVU71226.1"/>
    </source>
</evidence>
<keyword evidence="1" id="KW-0472">Membrane</keyword>
<comment type="caution">
    <text evidence="2">The sequence shown here is derived from an EMBL/GenBank/DDBJ whole genome shotgun (WGS) entry which is preliminary data.</text>
</comment>
<dbReference type="Proteomes" id="UP000288291">
    <property type="component" value="Unassembled WGS sequence"/>
</dbReference>
<dbReference type="EMBL" id="RXIA01000006">
    <property type="protein sequence ID" value="RVU71226.1"/>
    <property type="molecule type" value="Genomic_DNA"/>
</dbReference>